<organism evidence="3 4">
    <name type="scientific">Neolewinella aurantiaca</name>
    <dbReference type="NCBI Taxonomy" id="2602767"/>
    <lineage>
        <taxon>Bacteria</taxon>
        <taxon>Pseudomonadati</taxon>
        <taxon>Bacteroidota</taxon>
        <taxon>Saprospiria</taxon>
        <taxon>Saprospirales</taxon>
        <taxon>Lewinellaceae</taxon>
        <taxon>Neolewinella</taxon>
    </lineage>
</organism>
<proteinExistence type="inferred from homology"/>
<sequence>MQKMYQLSTCSTCKRIIGELGEQPDLEVVNIKTDPITGEQLDEMARLAGSYEKLFSRNARKYRSQGLNKKELTEDDYRRLILEEYTFLKRPVTIIGDQIFIGNRAKAIDATKLALGIK</sequence>
<dbReference type="AlphaFoldDB" id="A0A5C7F9D7"/>
<comment type="caution">
    <text evidence="3">The sequence shown here is derived from an EMBL/GenBank/DDBJ whole genome shotgun (WGS) entry which is preliminary data.</text>
</comment>
<dbReference type="Proteomes" id="UP000321907">
    <property type="component" value="Unassembled WGS sequence"/>
</dbReference>
<name>A0A5C7F9D7_9BACT</name>
<dbReference type="RefSeq" id="WP_147932528.1">
    <property type="nucleotide sequence ID" value="NZ_VOXD01000042.1"/>
</dbReference>
<dbReference type="OrthoDB" id="1120494at2"/>
<reference evidence="3 4" key="1">
    <citation type="submission" date="2019-08" db="EMBL/GenBank/DDBJ databases">
        <title>Lewinella sp. strain SSH13 Genome sequencing and assembly.</title>
        <authorList>
            <person name="Kim I."/>
        </authorList>
    </citation>
    <scope>NUCLEOTIDE SEQUENCE [LARGE SCALE GENOMIC DNA]</scope>
    <source>
        <strain evidence="3 4">SSH13</strain>
    </source>
</reference>
<accession>A0A5C7F9D7</accession>
<dbReference type="EMBL" id="VOXD01000042">
    <property type="protein sequence ID" value="TXF85998.1"/>
    <property type="molecule type" value="Genomic_DNA"/>
</dbReference>
<dbReference type="Pfam" id="PF03960">
    <property type="entry name" value="ArsC"/>
    <property type="match status" value="1"/>
</dbReference>
<evidence type="ECO:0000313" key="3">
    <source>
        <dbReference type="EMBL" id="TXF85998.1"/>
    </source>
</evidence>
<dbReference type="InterPro" id="IPR036249">
    <property type="entry name" value="Thioredoxin-like_sf"/>
</dbReference>
<evidence type="ECO:0000313" key="4">
    <source>
        <dbReference type="Proteomes" id="UP000321907"/>
    </source>
</evidence>
<evidence type="ECO:0000256" key="2">
    <source>
        <dbReference type="PROSITE-ProRule" id="PRU01282"/>
    </source>
</evidence>
<dbReference type="PROSITE" id="PS51353">
    <property type="entry name" value="ARSC"/>
    <property type="match status" value="1"/>
</dbReference>
<evidence type="ECO:0000256" key="1">
    <source>
        <dbReference type="ARBA" id="ARBA00007198"/>
    </source>
</evidence>
<dbReference type="PANTHER" id="PTHR30041">
    <property type="entry name" value="ARSENATE REDUCTASE"/>
    <property type="match status" value="1"/>
</dbReference>
<dbReference type="Gene3D" id="3.40.30.10">
    <property type="entry name" value="Glutaredoxin"/>
    <property type="match status" value="1"/>
</dbReference>
<comment type="similarity">
    <text evidence="1 2">Belongs to the ArsC family.</text>
</comment>
<protein>
    <submittedName>
        <fullName evidence="3">Arsenate reductase</fullName>
    </submittedName>
</protein>
<keyword evidence="4" id="KW-1185">Reference proteome</keyword>
<dbReference type="InterPro" id="IPR006660">
    <property type="entry name" value="Arsenate_reductase-like"/>
</dbReference>
<dbReference type="SUPFAM" id="SSF52833">
    <property type="entry name" value="Thioredoxin-like"/>
    <property type="match status" value="1"/>
</dbReference>
<dbReference type="PANTHER" id="PTHR30041:SF8">
    <property type="entry name" value="PROTEIN YFFB"/>
    <property type="match status" value="1"/>
</dbReference>
<gene>
    <name evidence="3" type="ORF">FUA23_19880</name>
</gene>